<evidence type="ECO:0000313" key="2">
    <source>
        <dbReference type="EMBL" id="GIF87513.1"/>
    </source>
</evidence>
<name>A0A8J3JYZ5_9ACTN</name>
<dbReference type="RefSeq" id="WP_191841228.1">
    <property type="nucleotide sequence ID" value="NZ_BAAALB010000014.1"/>
</dbReference>
<dbReference type="SUPFAM" id="SSF55729">
    <property type="entry name" value="Acyl-CoA N-acyltransferases (Nat)"/>
    <property type="match status" value="1"/>
</dbReference>
<gene>
    <name evidence="2" type="ORF">Cch02nite_09570</name>
</gene>
<sequence length="202" mass="22520">MTIIRPYRPSDHDAVYDICIRTAHHGGDARPHYRDPGILPEIFALPYVHLEPQFAFVLADADDHAVGYVLATGDTESFVERFRHEWLPLVADRYPPPDGAEPRDGDELMRDLLHRPERMVVPALAAYPAHLHIDLLPEHQRQGHGRALIGRLVLALQEAGVPAVHLGMATENTAARAFYDRIGMHVVDVPDAGPLTYLGLKV</sequence>
<feature type="domain" description="N-acetyltransferase" evidence="1">
    <location>
        <begin position="2"/>
        <end position="202"/>
    </location>
</feature>
<organism evidence="2 3">
    <name type="scientific">Catellatospora chokoriensis</name>
    <dbReference type="NCBI Taxonomy" id="310353"/>
    <lineage>
        <taxon>Bacteria</taxon>
        <taxon>Bacillati</taxon>
        <taxon>Actinomycetota</taxon>
        <taxon>Actinomycetes</taxon>
        <taxon>Micromonosporales</taxon>
        <taxon>Micromonosporaceae</taxon>
        <taxon>Catellatospora</taxon>
    </lineage>
</organism>
<dbReference type="CDD" id="cd04301">
    <property type="entry name" value="NAT_SF"/>
    <property type="match status" value="1"/>
</dbReference>
<dbReference type="Pfam" id="PF00583">
    <property type="entry name" value="Acetyltransf_1"/>
    <property type="match status" value="1"/>
</dbReference>
<dbReference type="PROSITE" id="PS51186">
    <property type="entry name" value="GNAT"/>
    <property type="match status" value="1"/>
</dbReference>
<dbReference type="Gene3D" id="3.40.630.30">
    <property type="match status" value="1"/>
</dbReference>
<dbReference type="PANTHER" id="PTHR13170">
    <property type="entry name" value="O-GLCNACASE"/>
    <property type="match status" value="1"/>
</dbReference>
<dbReference type="Proteomes" id="UP000619293">
    <property type="component" value="Unassembled WGS sequence"/>
</dbReference>
<proteinExistence type="predicted"/>
<comment type="caution">
    <text evidence="2">The sequence shown here is derived from an EMBL/GenBank/DDBJ whole genome shotgun (WGS) entry which is preliminary data.</text>
</comment>
<keyword evidence="3" id="KW-1185">Reference proteome</keyword>
<accession>A0A8J3JYZ5</accession>
<dbReference type="InterPro" id="IPR051822">
    <property type="entry name" value="Glycosyl_Hydrolase_84"/>
</dbReference>
<dbReference type="InterPro" id="IPR000182">
    <property type="entry name" value="GNAT_dom"/>
</dbReference>
<evidence type="ECO:0000313" key="3">
    <source>
        <dbReference type="Proteomes" id="UP000619293"/>
    </source>
</evidence>
<dbReference type="GO" id="GO:0016747">
    <property type="term" value="F:acyltransferase activity, transferring groups other than amino-acyl groups"/>
    <property type="evidence" value="ECO:0007669"/>
    <property type="project" value="InterPro"/>
</dbReference>
<dbReference type="InterPro" id="IPR016181">
    <property type="entry name" value="Acyl_CoA_acyltransferase"/>
</dbReference>
<protein>
    <recommendedName>
        <fullName evidence="1">N-acetyltransferase domain-containing protein</fullName>
    </recommendedName>
</protein>
<reference evidence="2 3" key="1">
    <citation type="submission" date="2021-01" db="EMBL/GenBank/DDBJ databases">
        <title>Whole genome shotgun sequence of Catellatospora chokoriensis NBRC 107358.</title>
        <authorList>
            <person name="Komaki H."/>
            <person name="Tamura T."/>
        </authorList>
    </citation>
    <scope>NUCLEOTIDE SEQUENCE [LARGE SCALE GENOMIC DNA]</scope>
    <source>
        <strain evidence="2 3">NBRC 107358</strain>
    </source>
</reference>
<dbReference type="PANTHER" id="PTHR13170:SF16">
    <property type="entry name" value="PROTEIN O-GLCNACASE"/>
    <property type="match status" value="1"/>
</dbReference>
<dbReference type="AlphaFoldDB" id="A0A8J3JYZ5"/>
<dbReference type="EMBL" id="BONG01000004">
    <property type="protein sequence ID" value="GIF87513.1"/>
    <property type="molecule type" value="Genomic_DNA"/>
</dbReference>
<evidence type="ECO:0000259" key="1">
    <source>
        <dbReference type="PROSITE" id="PS51186"/>
    </source>
</evidence>